<evidence type="ECO:0000313" key="1">
    <source>
        <dbReference type="EMBL" id="MPM39679.1"/>
    </source>
</evidence>
<proteinExistence type="predicted"/>
<dbReference type="EMBL" id="VSSQ01008732">
    <property type="protein sequence ID" value="MPM39679.1"/>
    <property type="molecule type" value="Genomic_DNA"/>
</dbReference>
<protein>
    <recommendedName>
        <fullName evidence="2">Solute-binding protein family 5 domain-containing protein</fullName>
    </recommendedName>
</protein>
<accession>A0A644ZFV8</accession>
<sequence>MMWSDGAGPTQPWGRIRHLIGGEFAETTNNWNGNWGGYKNEAVDTLIAALPTMTDEAEIKAAYTEIVKAYLTDVPSFTLMYRPQAFHTVNESVWTNFPHDGDGTNPPVPPLDMTDGWSIAGLYNLTLVSK</sequence>
<gene>
    <name evidence="1" type="ORF">SDC9_86313</name>
</gene>
<comment type="caution">
    <text evidence="1">The sequence shown here is derived from an EMBL/GenBank/DDBJ whole genome shotgun (WGS) entry which is preliminary data.</text>
</comment>
<organism evidence="1">
    <name type="scientific">bioreactor metagenome</name>
    <dbReference type="NCBI Taxonomy" id="1076179"/>
    <lineage>
        <taxon>unclassified sequences</taxon>
        <taxon>metagenomes</taxon>
        <taxon>ecological metagenomes</taxon>
    </lineage>
</organism>
<evidence type="ECO:0008006" key="2">
    <source>
        <dbReference type="Google" id="ProtNLM"/>
    </source>
</evidence>
<reference evidence="1" key="1">
    <citation type="submission" date="2019-08" db="EMBL/GenBank/DDBJ databases">
        <authorList>
            <person name="Kucharzyk K."/>
            <person name="Murdoch R.W."/>
            <person name="Higgins S."/>
            <person name="Loffler F."/>
        </authorList>
    </citation>
    <scope>NUCLEOTIDE SEQUENCE</scope>
</reference>
<dbReference type="Gene3D" id="3.10.105.10">
    <property type="entry name" value="Dipeptide-binding Protein, Domain 3"/>
    <property type="match status" value="1"/>
</dbReference>
<dbReference type="SUPFAM" id="SSF53850">
    <property type="entry name" value="Periplasmic binding protein-like II"/>
    <property type="match status" value="1"/>
</dbReference>
<dbReference type="AlphaFoldDB" id="A0A644ZFV8"/>
<name>A0A644ZFV8_9ZZZZ</name>